<accession>A0A7S4LB95</accession>
<evidence type="ECO:0000256" key="1">
    <source>
        <dbReference type="SAM" id="MobiDB-lite"/>
    </source>
</evidence>
<dbReference type="EMBL" id="HBJA01083509">
    <property type="protein sequence ID" value="CAE0817975.1"/>
    <property type="molecule type" value="Transcribed_RNA"/>
</dbReference>
<evidence type="ECO:0000313" key="2">
    <source>
        <dbReference type="EMBL" id="CAE0817975.1"/>
    </source>
</evidence>
<protein>
    <submittedName>
        <fullName evidence="2">Uncharacterized protein</fullName>
    </submittedName>
</protein>
<name>A0A7S4LB95_9EUGL</name>
<feature type="region of interest" description="Disordered" evidence="1">
    <location>
        <begin position="65"/>
        <end position="85"/>
    </location>
</feature>
<proteinExistence type="predicted"/>
<dbReference type="AlphaFoldDB" id="A0A7S4LB95"/>
<reference evidence="2" key="1">
    <citation type="submission" date="2021-01" db="EMBL/GenBank/DDBJ databases">
        <authorList>
            <person name="Corre E."/>
            <person name="Pelletier E."/>
            <person name="Niang G."/>
            <person name="Scheremetjew M."/>
            <person name="Finn R."/>
            <person name="Kale V."/>
            <person name="Holt S."/>
            <person name="Cochrane G."/>
            <person name="Meng A."/>
            <person name="Brown T."/>
            <person name="Cohen L."/>
        </authorList>
    </citation>
    <scope>NUCLEOTIDE SEQUENCE</scope>
    <source>
        <strain evidence="2">CCMP1594</strain>
    </source>
</reference>
<feature type="compositionally biased region" description="Low complexity" evidence="1">
    <location>
        <begin position="1"/>
        <end position="13"/>
    </location>
</feature>
<gene>
    <name evidence="2" type="ORF">EGYM00163_LOCUS29143</name>
</gene>
<organism evidence="2">
    <name type="scientific">Eutreptiella gymnastica</name>
    <dbReference type="NCBI Taxonomy" id="73025"/>
    <lineage>
        <taxon>Eukaryota</taxon>
        <taxon>Discoba</taxon>
        <taxon>Euglenozoa</taxon>
        <taxon>Euglenida</taxon>
        <taxon>Spirocuta</taxon>
        <taxon>Euglenophyceae</taxon>
        <taxon>Eutreptiales</taxon>
        <taxon>Eutreptiaceae</taxon>
        <taxon>Eutreptiella</taxon>
    </lineage>
</organism>
<feature type="region of interest" description="Disordered" evidence="1">
    <location>
        <begin position="1"/>
        <end position="24"/>
    </location>
</feature>
<sequence length="85" mass="9191">MGSQLPSLSGSLPHATPQAELTQCATPSGRAARCTLRQGTNMQQTAWVWNPRDHRKAVSRPLGCADKNATHMHRGYVQQGEGTHG</sequence>